<keyword evidence="3" id="KW-1185">Reference proteome</keyword>
<name>A0A166XS21_9HYPO</name>
<feature type="signal peptide" evidence="1">
    <location>
        <begin position="1"/>
        <end position="18"/>
    </location>
</feature>
<feature type="chain" id="PRO_5007882458" evidence="1">
    <location>
        <begin position="19"/>
        <end position="90"/>
    </location>
</feature>
<proteinExistence type="predicted"/>
<accession>A0A166XS21</accession>
<evidence type="ECO:0000313" key="2">
    <source>
        <dbReference type="EMBL" id="OAA36117.1"/>
    </source>
</evidence>
<dbReference type="EMBL" id="AZHA01000037">
    <property type="protein sequence ID" value="OAA36117.1"/>
    <property type="molecule type" value="Genomic_DNA"/>
</dbReference>
<protein>
    <submittedName>
        <fullName evidence="2">Uncharacterized protein</fullName>
    </submittedName>
</protein>
<dbReference type="Proteomes" id="UP000076863">
    <property type="component" value="Unassembled WGS sequence"/>
</dbReference>
<evidence type="ECO:0000256" key="1">
    <source>
        <dbReference type="SAM" id="SignalP"/>
    </source>
</evidence>
<sequence>MHISRILAVLGACALVNTHPLADGTERASKELDKRFYYTNYEDKRDAGDEKLGKRFYYTNYDAKRAKRDVGDENLGKKFYYTNYDEKREE</sequence>
<dbReference type="OrthoDB" id="4328771at2759"/>
<evidence type="ECO:0000313" key="3">
    <source>
        <dbReference type="Proteomes" id="UP000076863"/>
    </source>
</evidence>
<dbReference type="AlphaFoldDB" id="A0A166XS21"/>
<organism evidence="2 3">
    <name type="scientific">Beauveria brongniartii RCEF 3172</name>
    <dbReference type="NCBI Taxonomy" id="1081107"/>
    <lineage>
        <taxon>Eukaryota</taxon>
        <taxon>Fungi</taxon>
        <taxon>Dikarya</taxon>
        <taxon>Ascomycota</taxon>
        <taxon>Pezizomycotina</taxon>
        <taxon>Sordariomycetes</taxon>
        <taxon>Hypocreomycetidae</taxon>
        <taxon>Hypocreales</taxon>
        <taxon>Cordycipitaceae</taxon>
        <taxon>Beauveria</taxon>
        <taxon>Beauveria brongniartii</taxon>
    </lineage>
</organism>
<gene>
    <name evidence="2" type="ORF">BBO_08289</name>
</gene>
<comment type="caution">
    <text evidence="2">The sequence shown here is derived from an EMBL/GenBank/DDBJ whole genome shotgun (WGS) entry which is preliminary data.</text>
</comment>
<reference evidence="2 3" key="1">
    <citation type="journal article" date="2016" name="Genome Biol. Evol.">
        <title>Divergent and convergent evolution of fungal pathogenicity.</title>
        <authorList>
            <person name="Shang Y."/>
            <person name="Xiao G."/>
            <person name="Zheng P."/>
            <person name="Cen K."/>
            <person name="Zhan S."/>
            <person name="Wang C."/>
        </authorList>
    </citation>
    <scope>NUCLEOTIDE SEQUENCE [LARGE SCALE GENOMIC DNA]</scope>
    <source>
        <strain evidence="2 3">RCEF 3172</strain>
    </source>
</reference>
<keyword evidence="1" id="KW-0732">Signal</keyword>